<dbReference type="Proteomes" id="UP000812966">
    <property type="component" value="Unassembled WGS sequence"/>
</dbReference>
<organism evidence="2 3">
    <name type="scientific">Filobasidium floriforme</name>
    <dbReference type="NCBI Taxonomy" id="5210"/>
    <lineage>
        <taxon>Eukaryota</taxon>
        <taxon>Fungi</taxon>
        <taxon>Dikarya</taxon>
        <taxon>Basidiomycota</taxon>
        <taxon>Agaricomycotina</taxon>
        <taxon>Tremellomycetes</taxon>
        <taxon>Filobasidiales</taxon>
        <taxon>Filobasidiaceae</taxon>
        <taxon>Filobasidium</taxon>
    </lineage>
</organism>
<sequence>MQYNRSLTLNPQSDENIQRSSIITSHSIHHPYALSSPASEHMAGEEEMGPHADRLVHRMMREVLGGTDGTELPDCFAGRSSQDGSQSLKPVAPSFAPATVSTDRSSKLSADDLHQCSRTGSRLLDGKCRSNDDSRGSASREPFDAFHDCPNLQSRSPTIAYVPASRVEAYFVVGLSERRPSIVAGHGQGYQTSRLVILQMASQLSESGKDRRNDYSLEADNFRRHFPRAFQSIAVISGMFATAQGT</sequence>
<dbReference type="EMBL" id="JABELV010000076">
    <property type="protein sequence ID" value="KAG7532045.1"/>
    <property type="molecule type" value="Genomic_DNA"/>
</dbReference>
<proteinExistence type="predicted"/>
<protein>
    <submittedName>
        <fullName evidence="2">Uncharacterized protein</fullName>
    </submittedName>
</protein>
<keyword evidence="3" id="KW-1185">Reference proteome</keyword>
<reference evidence="2" key="1">
    <citation type="submission" date="2020-04" db="EMBL/GenBank/DDBJ databases">
        <title>Analysis of mating type loci in Filobasidium floriforme.</title>
        <authorList>
            <person name="Nowrousian M."/>
        </authorList>
    </citation>
    <scope>NUCLEOTIDE SEQUENCE</scope>
    <source>
        <strain evidence="2">CBS 6242</strain>
    </source>
</reference>
<accession>A0A8K0JJT7</accession>
<evidence type="ECO:0000313" key="2">
    <source>
        <dbReference type="EMBL" id="KAG7532045.1"/>
    </source>
</evidence>
<evidence type="ECO:0000313" key="3">
    <source>
        <dbReference type="Proteomes" id="UP000812966"/>
    </source>
</evidence>
<feature type="compositionally biased region" description="Polar residues" evidence="1">
    <location>
        <begin position="79"/>
        <end position="88"/>
    </location>
</feature>
<name>A0A8K0JJT7_9TREE</name>
<feature type="compositionally biased region" description="Basic and acidic residues" evidence="1">
    <location>
        <begin position="104"/>
        <end position="115"/>
    </location>
</feature>
<feature type="region of interest" description="Disordered" evidence="1">
    <location>
        <begin position="70"/>
        <end position="142"/>
    </location>
</feature>
<dbReference type="AlphaFoldDB" id="A0A8K0JJT7"/>
<evidence type="ECO:0000256" key="1">
    <source>
        <dbReference type="SAM" id="MobiDB-lite"/>
    </source>
</evidence>
<feature type="compositionally biased region" description="Basic and acidic residues" evidence="1">
    <location>
        <begin position="124"/>
        <end position="135"/>
    </location>
</feature>
<gene>
    <name evidence="2" type="ORF">FFLO_03920</name>
</gene>
<comment type="caution">
    <text evidence="2">The sequence shown here is derived from an EMBL/GenBank/DDBJ whole genome shotgun (WGS) entry which is preliminary data.</text>
</comment>